<evidence type="ECO:0000256" key="1">
    <source>
        <dbReference type="ARBA" id="ARBA00004173"/>
    </source>
</evidence>
<name>A0A165FMU8_XYLHT</name>
<dbReference type="OrthoDB" id="2831558at2759"/>
<evidence type="ECO:0000256" key="3">
    <source>
        <dbReference type="ARBA" id="ARBA00016197"/>
    </source>
</evidence>
<evidence type="ECO:0000256" key="4">
    <source>
        <dbReference type="ARBA" id="ARBA00022946"/>
    </source>
</evidence>
<comment type="similarity">
    <text evidence="2">Belongs to the AIM9 family.</text>
</comment>
<dbReference type="Gene3D" id="3.90.1200.10">
    <property type="match status" value="1"/>
</dbReference>
<feature type="domain" description="Aminoglycoside phosphotransferase" evidence="7">
    <location>
        <begin position="261"/>
        <end position="344"/>
    </location>
</feature>
<dbReference type="Proteomes" id="UP000076632">
    <property type="component" value="Unassembled WGS sequence"/>
</dbReference>
<dbReference type="InterPro" id="IPR051035">
    <property type="entry name" value="Mito_inheritance_9"/>
</dbReference>
<dbReference type="Pfam" id="PF01636">
    <property type="entry name" value="APH"/>
    <property type="match status" value="1"/>
</dbReference>
<gene>
    <name evidence="8" type="ORF">L228DRAFT_262219</name>
</gene>
<accession>A0A165FMU8</accession>
<evidence type="ECO:0000256" key="2">
    <source>
        <dbReference type="ARBA" id="ARBA00005543"/>
    </source>
</evidence>
<proteinExistence type="inferred from homology"/>
<keyword evidence="5" id="KW-0496">Mitochondrion</keyword>
<dbReference type="GO" id="GO:0016740">
    <property type="term" value="F:transferase activity"/>
    <property type="evidence" value="ECO:0007669"/>
    <property type="project" value="UniProtKB-KW"/>
</dbReference>
<comment type="subcellular location">
    <subcellularLocation>
        <location evidence="1">Mitochondrion</location>
    </subcellularLocation>
</comment>
<dbReference type="PANTHER" id="PTHR36091">
    <property type="entry name" value="ALTERED INHERITANCE OF MITOCHONDRIA PROTEIN 9, MITOCHONDRIAL"/>
    <property type="match status" value="1"/>
</dbReference>
<keyword evidence="9" id="KW-1185">Reference proteome</keyword>
<dbReference type="PANTHER" id="PTHR36091:SF1">
    <property type="entry name" value="ALTERED INHERITANCE OF MITOCHONDRIA PROTEIN 9, MITOCHONDRIAL"/>
    <property type="match status" value="1"/>
</dbReference>
<reference evidence="8 9" key="1">
    <citation type="journal article" date="2016" name="Fungal Biol.">
        <title>The genome of Xylona heveae provides a window into fungal endophytism.</title>
        <authorList>
            <person name="Gazis R."/>
            <person name="Kuo A."/>
            <person name="Riley R."/>
            <person name="LaButti K."/>
            <person name="Lipzen A."/>
            <person name="Lin J."/>
            <person name="Amirebrahimi M."/>
            <person name="Hesse C.N."/>
            <person name="Spatafora J.W."/>
            <person name="Henrissat B."/>
            <person name="Hainaut M."/>
            <person name="Grigoriev I.V."/>
            <person name="Hibbett D.S."/>
        </authorList>
    </citation>
    <scope>NUCLEOTIDE SEQUENCE [LARGE SCALE GENOMIC DNA]</scope>
    <source>
        <strain evidence="8 9">TC161</strain>
    </source>
</reference>
<sequence length="547" mass="63669">MTDVAFAFLEEKILEEVLFQYTRHRWLFNEKAELSKRYLKFNLQQLIGAAVNVCEGARCCTKITKCSEGLYNKAFILTMDNGAEVFAKLPNPNAGPARFSVASEVATRVMLRDLFNIPVPRILAWSNDAANNPVEAAYILEEKAPGVRLRSVWDQWPRELKLQLITQVVDIENKLSTMTFDQQGCIYFREDLRSLIGKAEDIRINSVAPEALSRFSMGPLTANEFWKGDRREMELDRGPWRDPGDYTRAMGLNEIAWIQSQARPRMNYYRSLREQELPEDGLDLLEKYMKVSPYLVPRSTDEAASSNVLWHPDLHLENLFVDPDTHQITRIVDWQSACVAPLFYQYCIPKIFQCHRPIQKGWVVPGRPENYDSLSEDEQEKIDKELEKEIVRKYYTAQVLKRAPRRWGVLRDVSLSEQNTISAIRKPVLLVNGIWENRDLFFLRDSLISFFTDWEELFPDISCPIDFTEKDIELHFKENENMHGVGKMLSLFREEAGIDVDGMVDPNDYEVAQKNNRKLKDIFIGLAKDDEERELFTRLWPYQEPQT</sequence>
<dbReference type="GeneID" id="28899532"/>
<dbReference type="AlphaFoldDB" id="A0A165FMU8"/>
<keyword evidence="8" id="KW-0808">Transferase</keyword>
<keyword evidence="4" id="KW-0809">Transit peptide</keyword>
<dbReference type="InParanoid" id="A0A165FMU8"/>
<dbReference type="InterPro" id="IPR002575">
    <property type="entry name" value="Aminoglycoside_PTrfase"/>
</dbReference>
<dbReference type="EMBL" id="KV407461">
    <property type="protein sequence ID" value="KZF21169.1"/>
    <property type="molecule type" value="Genomic_DNA"/>
</dbReference>
<evidence type="ECO:0000313" key="8">
    <source>
        <dbReference type="EMBL" id="KZF21169.1"/>
    </source>
</evidence>
<dbReference type="GO" id="GO:0005739">
    <property type="term" value="C:mitochondrion"/>
    <property type="evidence" value="ECO:0007669"/>
    <property type="project" value="UniProtKB-SubCell"/>
</dbReference>
<evidence type="ECO:0000259" key="7">
    <source>
        <dbReference type="Pfam" id="PF01636"/>
    </source>
</evidence>
<dbReference type="SUPFAM" id="SSF56112">
    <property type="entry name" value="Protein kinase-like (PK-like)"/>
    <property type="match status" value="1"/>
</dbReference>
<evidence type="ECO:0000256" key="5">
    <source>
        <dbReference type="ARBA" id="ARBA00023128"/>
    </source>
</evidence>
<evidence type="ECO:0000313" key="9">
    <source>
        <dbReference type="Proteomes" id="UP000076632"/>
    </source>
</evidence>
<dbReference type="RefSeq" id="XP_018186724.1">
    <property type="nucleotide sequence ID" value="XM_018334395.1"/>
</dbReference>
<protein>
    <recommendedName>
        <fullName evidence="3">Altered inheritance of mitochondria protein 9, mitochondrial</fullName>
    </recommendedName>
    <alternativeName>
        <fullName evidence="6">Found in mitochondrial proteome protein 29</fullName>
    </alternativeName>
</protein>
<dbReference type="OMA" id="DWQSACV"/>
<evidence type="ECO:0000256" key="6">
    <source>
        <dbReference type="ARBA" id="ARBA00031849"/>
    </source>
</evidence>
<dbReference type="FunCoup" id="A0A165FMU8">
    <property type="interactions" value="15"/>
</dbReference>
<dbReference type="InterPro" id="IPR011009">
    <property type="entry name" value="Kinase-like_dom_sf"/>
</dbReference>
<organism evidence="8 9">
    <name type="scientific">Xylona heveae (strain CBS 132557 / TC161)</name>
    <dbReference type="NCBI Taxonomy" id="1328760"/>
    <lineage>
        <taxon>Eukaryota</taxon>
        <taxon>Fungi</taxon>
        <taxon>Dikarya</taxon>
        <taxon>Ascomycota</taxon>
        <taxon>Pezizomycotina</taxon>
        <taxon>Xylonomycetes</taxon>
        <taxon>Xylonales</taxon>
        <taxon>Xylonaceae</taxon>
        <taxon>Xylona</taxon>
    </lineage>
</organism>